<dbReference type="Proteomes" id="UP000799441">
    <property type="component" value="Unassembled WGS sequence"/>
</dbReference>
<keyword evidence="2" id="KW-1185">Reference proteome</keyword>
<dbReference type="OrthoDB" id="3923202at2759"/>
<evidence type="ECO:0000313" key="2">
    <source>
        <dbReference type="Proteomes" id="UP000799441"/>
    </source>
</evidence>
<gene>
    <name evidence="1" type="ORF">K431DRAFT_274521</name>
</gene>
<accession>A0A9P4Q0V1</accession>
<dbReference type="AlphaFoldDB" id="A0A9P4Q0V1"/>
<evidence type="ECO:0000313" key="1">
    <source>
        <dbReference type="EMBL" id="KAF2718518.1"/>
    </source>
</evidence>
<reference evidence="1" key="1">
    <citation type="journal article" date="2020" name="Stud. Mycol.">
        <title>101 Dothideomycetes genomes: a test case for predicting lifestyles and emergence of pathogens.</title>
        <authorList>
            <person name="Haridas S."/>
            <person name="Albert R."/>
            <person name="Binder M."/>
            <person name="Bloem J."/>
            <person name="Labutti K."/>
            <person name="Salamov A."/>
            <person name="Andreopoulos B."/>
            <person name="Baker S."/>
            <person name="Barry K."/>
            <person name="Bills G."/>
            <person name="Bluhm B."/>
            <person name="Cannon C."/>
            <person name="Castanera R."/>
            <person name="Culley D."/>
            <person name="Daum C."/>
            <person name="Ezra D."/>
            <person name="Gonzalez J."/>
            <person name="Henrissat B."/>
            <person name="Kuo A."/>
            <person name="Liang C."/>
            <person name="Lipzen A."/>
            <person name="Lutzoni F."/>
            <person name="Magnuson J."/>
            <person name="Mondo S."/>
            <person name="Nolan M."/>
            <person name="Ohm R."/>
            <person name="Pangilinan J."/>
            <person name="Park H.-J."/>
            <person name="Ramirez L."/>
            <person name="Alfaro M."/>
            <person name="Sun H."/>
            <person name="Tritt A."/>
            <person name="Yoshinaga Y."/>
            <person name="Zwiers L.-H."/>
            <person name="Turgeon B."/>
            <person name="Goodwin S."/>
            <person name="Spatafora J."/>
            <person name="Crous P."/>
            <person name="Grigoriev I."/>
        </authorList>
    </citation>
    <scope>NUCLEOTIDE SEQUENCE</scope>
    <source>
        <strain evidence="1">CBS 116435</strain>
    </source>
</reference>
<proteinExistence type="predicted"/>
<organism evidence="1 2">
    <name type="scientific">Polychaeton citri CBS 116435</name>
    <dbReference type="NCBI Taxonomy" id="1314669"/>
    <lineage>
        <taxon>Eukaryota</taxon>
        <taxon>Fungi</taxon>
        <taxon>Dikarya</taxon>
        <taxon>Ascomycota</taxon>
        <taxon>Pezizomycotina</taxon>
        <taxon>Dothideomycetes</taxon>
        <taxon>Dothideomycetidae</taxon>
        <taxon>Capnodiales</taxon>
        <taxon>Capnodiaceae</taxon>
        <taxon>Polychaeton</taxon>
    </lineage>
</organism>
<dbReference type="EMBL" id="MU003823">
    <property type="protein sequence ID" value="KAF2718518.1"/>
    <property type="molecule type" value="Genomic_DNA"/>
</dbReference>
<comment type="caution">
    <text evidence="1">The sequence shown here is derived from an EMBL/GenBank/DDBJ whole genome shotgun (WGS) entry which is preliminary data.</text>
</comment>
<protein>
    <submittedName>
        <fullName evidence="1">Uncharacterized protein</fullName>
    </submittedName>
</protein>
<name>A0A9P4Q0V1_9PEZI</name>
<sequence>MASKVCPVVGTTTDVLPPNHPTFDFTNTEARCPVTNAKVANHDKDTIHIHPTDSSIPSGEAGNDALSCPALKNVTSRDPATDATCPIVGSVSAMLPPTHPQLTEKEAGEVCPVTNASLKHHRNSVQVHPPVPKDALSEKCPIVGTVAISP</sequence>